<accession>A0ABP4WZU8</accession>
<keyword evidence="2" id="KW-1185">Reference proteome</keyword>
<sequence length="139" mass="14514">MLLVGVLTLAGCAPPATTGDGEGFHGGGSKAERVVSGFVDGWGGPEPDPLDHQPVVGWLSDDDFGVITMGSSSCPSVAGDLQVLAADEVRIEFGQSPHDPCTADMSPTTHVFQLPSSVDGRPLTVIVEEHDTEYVLELR</sequence>
<evidence type="ECO:0000313" key="2">
    <source>
        <dbReference type="Proteomes" id="UP001500506"/>
    </source>
</evidence>
<evidence type="ECO:0008006" key="3">
    <source>
        <dbReference type="Google" id="ProtNLM"/>
    </source>
</evidence>
<protein>
    <recommendedName>
        <fullName evidence="3">META domain-containing protein</fullName>
    </recommendedName>
</protein>
<comment type="caution">
    <text evidence="1">The sequence shown here is derived from an EMBL/GenBank/DDBJ whole genome shotgun (WGS) entry which is preliminary data.</text>
</comment>
<dbReference type="EMBL" id="BAAANH010000006">
    <property type="protein sequence ID" value="GAA1766900.1"/>
    <property type="molecule type" value="Genomic_DNA"/>
</dbReference>
<name>A0ABP4WZU8_9MICO</name>
<dbReference type="Proteomes" id="UP001500506">
    <property type="component" value="Unassembled WGS sequence"/>
</dbReference>
<reference evidence="2" key="1">
    <citation type="journal article" date="2019" name="Int. J. Syst. Evol. Microbiol.">
        <title>The Global Catalogue of Microorganisms (GCM) 10K type strain sequencing project: providing services to taxonomists for standard genome sequencing and annotation.</title>
        <authorList>
            <consortium name="The Broad Institute Genomics Platform"/>
            <consortium name="The Broad Institute Genome Sequencing Center for Infectious Disease"/>
            <person name="Wu L."/>
            <person name="Ma J."/>
        </authorList>
    </citation>
    <scope>NUCLEOTIDE SEQUENCE [LARGE SCALE GENOMIC DNA]</scope>
    <source>
        <strain evidence="2">JCM 14319</strain>
    </source>
</reference>
<organism evidence="1 2">
    <name type="scientific">Agromyces humatus</name>
    <dbReference type="NCBI Taxonomy" id="279573"/>
    <lineage>
        <taxon>Bacteria</taxon>
        <taxon>Bacillati</taxon>
        <taxon>Actinomycetota</taxon>
        <taxon>Actinomycetes</taxon>
        <taxon>Micrococcales</taxon>
        <taxon>Microbacteriaceae</taxon>
        <taxon>Agromyces</taxon>
    </lineage>
</organism>
<gene>
    <name evidence="1" type="ORF">GCM10009747_29040</name>
</gene>
<proteinExistence type="predicted"/>
<evidence type="ECO:0000313" key="1">
    <source>
        <dbReference type="EMBL" id="GAA1766900.1"/>
    </source>
</evidence>